<dbReference type="SMART" id="SM00382">
    <property type="entry name" value="AAA"/>
    <property type="match status" value="2"/>
</dbReference>
<dbReference type="Proteomes" id="UP001597079">
    <property type="component" value="Unassembled WGS sequence"/>
</dbReference>
<reference evidence="5" key="1">
    <citation type="journal article" date="2019" name="Int. J. Syst. Evol. Microbiol.">
        <title>The Global Catalogue of Microorganisms (GCM) 10K type strain sequencing project: providing services to taxonomists for standard genome sequencing and annotation.</title>
        <authorList>
            <consortium name="The Broad Institute Genomics Platform"/>
            <consortium name="The Broad Institute Genome Sequencing Center for Infectious Disease"/>
            <person name="Wu L."/>
            <person name="Ma J."/>
        </authorList>
    </citation>
    <scope>NUCLEOTIDE SEQUENCE [LARGE SCALE GENOMIC DNA]</scope>
    <source>
        <strain evidence="5">CGMCC 1.12286</strain>
    </source>
</reference>
<evidence type="ECO:0000256" key="2">
    <source>
        <dbReference type="ARBA" id="ARBA00022840"/>
    </source>
</evidence>
<dbReference type="SUPFAM" id="SSF52540">
    <property type="entry name" value="P-loop containing nucleoside triphosphate hydrolases"/>
    <property type="match status" value="2"/>
</dbReference>
<dbReference type="CDD" id="cd03221">
    <property type="entry name" value="ABCF_EF-3"/>
    <property type="match status" value="2"/>
</dbReference>
<dbReference type="Pfam" id="PF00005">
    <property type="entry name" value="ABC_tran"/>
    <property type="match status" value="2"/>
</dbReference>
<protein>
    <submittedName>
        <fullName evidence="4">Ribosomal protection-like ABC-F family protein</fullName>
    </submittedName>
</protein>
<keyword evidence="1" id="KW-0547">Nucleotide-binding</keyword>
<dbReference type="InterPro" id="IPR003593">
    <property type="entry name" value="AAA+_ATPase"/>
</dbReference>
<proteinExistence type="predicted"/>
<accession>A0ABW4JJ36</accession>
<gene>
    <name evidence="4" type="primary">abc-f</name>
    <name evidence="4" type="ORF">ACFSB2_10215</name>
</gene>
<dbReference type="RefSeq" id="WP_377942930.1">
    <property type="nucleotide sequence ID" value="NZ_JBHUCX010000024.1"/>
</dbReference>
<dbReference type="PROSITE" id="PS50893">
    <property type="entry name" value="ABC_TRANSPORTER_2"/>
    <property type="match status" value="2"/>
</dbReference>
<dbReference type="PANTHER" id="PTHR42855:SF2">
    <property type="entry name" value="DRUG RESISTANCE ABC TRANSPORTER,ATP-BINDING PROTEIN"/>
    <property type="match status" value="1"/>
</dbReference>
<evidence type="ECO:0000259" key="3">
    <source>
        <dbReference type="PROSITE" id="PS50893"/>
    </source>
</evidence>
<feature type="domain" description="ABC transporter" evidence="3">
    <location>
        <begin position="4"/>
        <end position="268"/>
    </location>
</feature>
<dbReference type="InterPro" id="IPR027417">
    <property type="entry name" value="P-loop_NTPase"/>
</dbReference>
<evidence type="ECO:0000256" key="1">
    <source>
        <dbReference type="ARBA" id="ARBA00022741"/>
    </source>
</evidence>
<keyword evidence="2" id="KW-0067">ATP-binding</keyword>
<sequence length="562" mass="63997">MPDISVSQVSKAYGDKIVLDCVSFQLSSGERGGLVGANGAGKSTVLKLLTKSIDKDGGVVSISRDAEIGYLPQTLPFAKDETIGQKIFDAQVELRTIERRMHELTERMITDDSGELEQLMNEYGQLSTSFEQRGGYELDYRIATVLQALSLDHLDDSRRISTLSGGEKTRLGLATLLIRAPDVLLLDEPTNHLDFDMLDWLEEYLTGYNGTLLIVSHDRRFLNRFVTKIFEVDEYDHQIRTYVGNYDSYRAHKQLERRQWAERYLQQQEEIRELKKRLYDKARQVGHHRPPRDNDKVHYNARGHNVQNTVSRNIRAAQIRLERIMSDPVERPPEPMRFQGNLESGQVHHPVAVSISNLSVCGDSGSKILDGVHFTLGRRERILMIGANGTGKTTLLNVIAGCRRPDEGEVFVPSHIKIGYLPQEVSYEHINLSVLDYFRQDLLGERKAHVSQLLSYQLFRFERFNAPVNSLSPGQYRKLALAKLMASQPTLLLLDEPTNHVSFDVLEEFERALDDFSGPIIAVSHDRWFIQNFRGDKWRLKDGQLNRISSSSESLMGDDKAQ</sequence>
<dbReference type="InterPro" id="IPR017871">
    <property type="entry name" value="ABC_transporter-like_CS"/>
</dbReference>
<dbReference type="InterPro" id="IPR051309">
    <property type="entry name" value="ABCF_ATPase"/>
</dbReference>
<evidence type="ECO:0000313" key="4">
    <source>
        <dbReference type="EMBL" id="MFD1675067.1"/>
    </source>
</evidence>
<dbReference type="PANTHER" id="PTHR42855">
    <property type="entry name" value="ABC TRANSPORTER ATP-BINDING SUBUNIT"/>
    <property type="match status" value="1"/>
</dbReference>
<evidence type="ECO:0000313" key="5">
    <source>
        <dbReference type="Proteomes" id="UP001597079"/>
    </source>
</evidence>
<dbReference type="EMBL" id="JBHUCX010000024">
    <property type="protein sequence ID" value="MFD1675067.1"/>
    <property type="molecule type" value="Genomic_DNA"/>
</dbReference>
<dbReference type="InterPro" id="IPR003439">
    <property type="entry name" value="ABC_transporter-like_ATP-bd"/>
</dbReference>
<name>A0ABW4JJ36_9BACL</name>
<dbReference type="PROSITE" id="PS00211">
    <property type="entry name" value="ABC_TRANSPORTER_1"/>
    <property type="match status" value="1"/>
</dbReference>
<keyword evidence="5" id="KW-1185">Reference proteome</keyword>
<comment type="caution">
    <text evidence="4">The sequence shown here is derived from an EMBL/GenBank/DDBJ whole genome shotgun (WGS) entry which is preliminary data.</text>
</comment>
<organism evidence="4 5">
    <name type="scientific">Alicyclobacillus fodiniaquatilis</name>
    <dbReference type="NCBI Taxonomy" id="1661150"/>
    <lineage>
        <taxon>Bacteria</taxon>
        <taxon>Bacillati</taxon>
        <taxon>Bacillota</taxon>
        <taxon>Bacilli</taxon>
        <taxon>Bacillales</taxon>
        <taxon>Alicyclobacillaceae</taxon>
        <taxon>Alicyclobacillus</taxon>
    </lineage>
</organism>
<dbReference type="Gene3D" id="3.40.50.300">
    <property type="entry name" value="P-loop containing nucleotide triphosphate hydrolases"/>
    <property type="match status" value="2"/>
</dbReference>
<feature type="domain" description="ABC transporter" evidence="3">
    <location>
        <begin position="353"/>
        <end position="561"/>
    </location>
</feature>
<dbReference type="NCBIfam" id="NF000355">
    <property type="entry name" value="ribo_prot_ABC_F"/>
    <property type="match status" value="1"/>
</dbReference>